<dbReference type="Proteomes" id="UP000030185">
    <property type="component" value="Unassembled WGS sequence"/>
</dbReference>
<gene>
    <name evidence="2" type="ORF">MYP_4208</name>
</gene>
<proteinExistence type="predicted"/>
<dbReference type="EMBL" id="BBLT01000010">
    <property type="protein sequence ID" value="GAL86978.1"/>
    <property type="molecule type" value="Genomic_DNA"/>
</dbReference>
<keyword evidence="3" id="KW-1185">Reference proteome</keyword>
<name>A0A098LLG7_9BACT</name>
<dbReference type="AlphaFoldDB" id="A0A098LLG7"/>
<reference evidence="2 3" key="1">
    <citation type="submission" date="2014-09" db="EMBL/GenBank/DDBJ databases">
        <title>Sporocytophaga myxococcoides PG-01 genome sequencing.</title>
        <authorList>
            <person name="Liu L."/>
            <person name="Gao P.J."/>
            <person name="Chen G.J."/>
            <person name="Wang L.S."/>
        </authorList>
    </citation>
    <scope>NUCLEOTIDE SEQUENCE [LARGE SCALE GENOMIC DNA]</scope>
    <source>
        <strain evidence="2 3">PG-01</strain>
    </source>
</reference>
<evidence type="ECO:0008006" key="4">
    <source>
        <dbReference type="Google" id="ProtNLM"/>
    </source>
</evidence>
<accession>A0A098LLG7</accession>
<feature type="signal peptide" evidence="1">
    <location>
        <begin position="1"/>
        <end position="21"/>
    </location>
</feature>
<evidence type="ECO:0000256" key="1">
    <source>
        <dbReference type="SAM" id="SignalP"/>
    </source>
</evidence>
<evidence type="ECO:0000313" key="3">
    <source>
        <dbReference type="Proteomes" id="UP000030185"/>
    </source>
</evidence>
<sequence>MHLKIKIILLAFLFSTNALYAQTPNHIDDELPPISYIYKPGKIITIKDTIPCFILDRDIDYYNKGYIKYKLSPEASKALKVKSKDVMHLELDGCPPLDRFPYGTSSYLMVRLIDGEVKIYKVQIESMDYTTATAYNGMPIYTKDKSYKRFLVRGNMFYEIDRINKYQAKRIFFDNVELNNEIENLTDQQILQNIELFVQRYNSSVKPSTNESKQ</sequence>
<feature type="chain" id="PRO_5001944739" description="DUF4468 domain-containing protein" evidence="1">
    <location>
        <begin position="22"/>
        <end position="214"/>
    </location>
</feature>
<evidence type="ECO:0000313" key="2">
    <source>
        <dbReference type="EMBL" id="GAL86978.1"/>
    </source>
</evidence>
<dbReference type="RefSeq" id="WP_045467585.1">
    <property type="nucleotide sequence ID" value="NZ_BBLT01000010.1"/>
</dbReference>
<comment type="caution">
    <text evidence="2">The sequence shown here is derived from an EMBL/GenBank/DDBJ whole genome shotgun (WGS) entry which is preliminary data.</text>
</comment>
<keyword evidence="1" id="KW-0732">Signal</keyword>
<protein>
    <recommendedName>
        <fullName evidence="4">DUF4468 domain-containing protein</fullName>
    </recommendedName>
</protein>
<dbReference type="STRING" id="153721.MYP_4208"/>
<organism evidence="2 3">
    <name type="scientific">Sporocytophaga myxococcoides</name>
    <dbReference type="NCBI Taxonomy" id="153721"/>
    <lineage>
        <taxon>Bacteria</taxon>
        <taxon>Pseudomonadati</taxon>
        <taxon>Bacteroidota</taxon>
        <taxon>Cytophagia</taxon>
        <taxon>Cytophagales</taxon>
        <taxon>Cytophagaceae</taxon>
        <taxon>Sporocytophaga</taxon>
    </lineage>
</organism>
<dbReference type="OrthoDB" id="1498648at2"/>